<dbReference type="Pfam" id="PF06429">
    <property type="entry name" value="Flg_bbr_C"/>
    <property type="match status" value="1"/>
</dbReference>
<evidence type="ECO:0000256" key="6">
    <source>
        <dbReference type="ARBA" id="ARBA00023143"/>
    </source>
</evidence>
<feature type="domain" description="Flagellar basal body rod protein N-terminal" evidence="8">
    <location>
        <begin position="7"/>
        <end position="37"/>
    </location>
</feature>
<evidence type="ECO:0000256" key="3">
    <source>
        <dbReference type="ARBA" id="ARBA00009677"/>
    </source>
</evidence>
<accession>A0A286GYL9</accession>
<comment type="subcellular location">
    <subcellularLocation>
        <location evidence="1">Bacterial flagellum basal body</location>
    </subcellularLocation>
    <subcellularLocation>
        <location evidence="2">Secreted</location>
    </subcellularLocation>
</comment>
<keyword evidence="11" id="KW-0282">Flagellum</keyword>
<dbReference type="GO" id="GO:0009424">
    <property type="term" value="C:bacterial-type flagellum hook"/>
    <property type="evidence" value="ECO:0007669"/>
    <property type="project" value="InterPro"/>
</dbReference>
<dbReference type="GO" id="GO:0009425">
    <property type="term" value="C:bacterial-type flagellum basal body"/>
    <property type="evidence" value="ECO:0007669"/>
    <property type="project" value="UniProtKB-SubCell"/>
</dbReference>
<organism evidence="11 12">
    <name type="scientific">Caenispirillum bisanense</name>
    <dbReference type="NCBI Taxonomy" id="414052"/>
    <lineage>
        <taxon>Bacteria</taxon>
        <taxon>Pseudomonadati</taxon>
        <taxon>Pseudomonadota</taxon>
        <taxon>Alphaproteobacteria</taxon>
        <taxon>Rhodospirillales</taxon>
        <taxon>Novispirillaceae</taxon>
        <taxon>Caenispirillum</taxon>
    </lineage>
</organism>
<evidence type="ECO:0000259" key="9">
    <source>
        <dbReference type="Pfam" id="PF06429"/>
    </source>
</evidence>
<dbReference type="OrthoDB" id="7181295at2"/>
<dbReference type="Pfam" id="PF22638">
    <property type="entry name" value="FlgK_D1"/>
    <property type="match status" value="1"/>
</dbReference>
<keyword evidence="5" id="KW-0964">Secreted</keyword>
<dbReference type="InterPro" id="IPR053927">
    <property type="entry name" value="FlgK_helical"/>
</dbReference>
<dbReference type="Pfam" id="PF00460">
    <property type="entry name" value="Flg_bb_rod"/>
    <property type="match status" value="1"/>
</dbReference>
<dbReference type="NCBIfam" id="TIGR02492">
    <property type="entry name" value="flgK_ends"/>
    <property type="match status" value="1"/>
</dbReference>
<proteinExistence type="inferred from homology"/>
<dbReference type="InterPro" id="IPR010930">
    <property type="entry name" value="Flg_bb/hook_C_dom"/>
</dbReference>
<reference evidence="11 12" key="1">
    <citation type="submission" date="2017-09" db="EMBL/GenBank/DDBJ databases">
        <authorList>
            <person name="Ehlers B."/>
            <person name="Leendertz F.H."/>
        </authorList>
    </citation>
    <scope>NUCLEOTIDE SEQUENCE [LARGE SCALE GENOMIC DNA]</scope>
    <source>
        <strain evidence="11 12">USBA 140</strain>
    </source>
</reference>
<keyword evidence="12" id="KW-1185">Reference proteome</keyword>
<keyword evidence="6" id="KW-0975">Bacterial flagellum</keyword>
<dbReference type="SUPFAM" id="SSF64518">
    <property type="entry name" value="Phase 1 flagellin"/>
    <property type="match status" value="1"/>
</dbReference>
<protein>
    <recommendedName>
        <fullName evidence="4">Flagellar hook-associated protein 1</fullName>
    </recommendedName>
</protein>
<dbReference type="PRINTS" id="PR01005">
    <property type="entry name" value="FLGHOOKAP1"/>
</dbReference>
<name>A0A286GYL9_9PROT</name>
<dbReference type="PANTHER" id="PTHR30033:SF1">
    <property type="entry name" value="FLAGELLAR HOOK-ASSOCIATED PROTEIN 1"/>
    <property type="match status" value="1"/>
</dbReference>
<evidence type="ECO:0000313" key="11">
    <source>
        <dbReference type="EMBL" id="SOE00199.1"/>
    </source>
</evidence>
<feature type="domain" description="Flagellar hook-associated protein FlgK helical" evidence="10">
    <location>
        <begin position="89"/>
        <end position="320"/>
    </location>
</feature>
<evidence type="ECO:0000256" key="1">
    <source>
        <dbReference type="ARBA" id="ARBA00004117"/>
    </source>
</evidence>
<keyword evidence="11" id="KW-0969">Cilium</keyword>
<dbReference type="AlphaFoldDB" id="A0A286GYL9"/>
<evidence type="ECO:0000256" key="2">
    <source>
        <dbReference type="ARBA" id="ARBA00004613"/>
    </source>
</evidence>
<evidence type="ECO:0000256" key="4">
    <source>
        <dbReference type="ARBA" id="ARBA00016244"/>
    </source>
</evidence>
<dbReference type="GO" id="GO:0005576">
    <property type="term" value="C:extracellular region"/>
    <property type="evidence" value="ECO:0007669"/>
    <property type="project" value="UniProtKB-SubCell"/>
</dbReference>
<evidence type="ECO:0000259" key="10">
    <source>
        <dbReference type="Pfam" id="PF22638"/>
    </source>
</evidence>
<evidence type="ECO:0000259" key="8">
    <source>
        <dbReference type="Pfam" id="PF00460"/>
    </source>
</evidence>
<comment type="similarity">
    <text evidence="3">Belongs to the flagella basal body rod proteins family.</text>
</comment>
<evidence type="ECO:0000313" key="12">
    <source>
        <dbReference type="Proteomes" id="UP000219621"/>
    </source>
</evidence>
<dbReference type="InterPro" id="IPR001444">
    <property type="entry name" value="Flag_bb_rod_N"/>
</dbReference>
<gene>
    <name evidence="11" type="ORF">SAMN05421508_111130</name>
</gene>
<dbReference type="InterPro" id="IPR002371">
    <property type="entry name" value="FlgK"/>
</dbReference>
<dbReference type="GO" id="GO:0005198">
    <property type="term" value="F:structural molecule activity"/>
    <property type="evidence" value="ECO:0007669"/>
    <property type="project" value="InterPro"/>
</dbReference>
<evidence type="ECO:0000256" key="5">
    <source>
        <dbReference type="ARBA" id="ARBA00022525"/>
    </source>
</evidence>
<keyword evidence="11" id="KW-0966">Cell projection</keyword>
<evidence type="ECO:0000256" key="7">
    <source>
        <dbReference type="SAM" id="Coils"/>
    </source>
</evidence>
<feature type="domain" description="Flagellar basal-body/hook protein C-terminal" evidence="9">
    <location>
        <begin position="602"/>
        <end position="640"/>
    </location>
</feature>
<keyword evidence="7" id="KW-0175">Coiled coil</keyword>
<dbReference type="RefSeq" id="WP_097281111.1">
    <property type="nucleotide sequence ID" value="NZ_OCNJ01000011.1"/>
</dbReference>
<dbReference type="EMBL" id="OCNJ01000011">
    <property type="protein sequence ID" value="SOE00199.1"/>
    <property type="molecule type" value="Genomic_DNA"/>
</dbReference>
<dbReference type="Proteomes" id="UP000219621">
    <property type="component" value="Unassembled WGS sequence"/>
</dbReference>
<dbReference type="PANTHER" id="PTHR30033">
    <property type="entry name" value="FLAGELLAR HOOK-ASSOCIATED PROTEIN 1"/>
    <property type="match status" value="1"/>
</dbReference>
<feature type="coiled-coil region" evidence="7">
    <location>
        <begin position="136"/>
        <end position="185"/>
    </location>
</feature>
<dbReference type="GO" id="GO:0044780">
    <property type="term" value="P:bacterial-type flagellum assembly"/>
    <property type="evidence" value="ECO:0007669"/>
    <property type="project" value="InterPro"/>
</dbReference>
<sequence>MSLFGALNTSLSGLRANQVALDVVSRNVANAGTPGYTKKISPRENALVAGQGQGVRILAVTRQVDARLQENLRGEESRSARLSTVADFLKRIDEMFGRPDMQTSLSYTMNEFANSMSELADNPENSGVRKAVVAQADMLARQLNQLSASIQDMRSEAENGLALGVEEVNNALKGIESLNREIANRQAAGLTTADLEDRRDMHLATVSANMDIRTIERGDGIVTVFTSSGHVLVNERAAQISFDSRQVLTPENAYSDDDYERNVGTLTLTSPGGNQVDLLKDGPPRQGKLAAYLELRDERLPEAQAQLDEIAHTLAMALSTRETAATPNATGSTLSFDFAAAPLQQTAAGDTLADGQSMNISYRVSGQERNLTVYFVEDPYNTSLLERVPDPDNSVFVAVPTAFPATPSMAQRIYDAVSGLVNVPSTLFTDPAGGEVLTANSSGSVVVNSFTMNQAWTDTADGPQLNLFRDGNSDRIVQQDYTGRLSDDKWAKVGLAGRIGVNTALLEDDSLLVRYTRADGVEVPDGDNSRPAMLLDRLTEYRYQYSADTGLGDASRPYRGTVLDLGRATVTYQGMEATTTISLAEDQAARTDLLNERHASLSGVNIDDEMAQLILLQSAYSASAKVMQTVDALFDDLLSLRR</sequence>